<name>A0ABP2SNX0_BARBA</name>
<protein>
    <recommendedName>
        <fullName evidence="4">Phage protein</fullName>
    </recommendedName>
</protein>
<dbReference type="EMBL" id="AMQK01000004">
    <property type="protein sequence ID" value="EKS45865.1"/>
    <property type="molecule type" value="Genomic_DNA"/>
</dbReference>
<reference evidence="2 3" key="1">
    <citation type="journal article" date="2013" name="Genome Announc.">
        <title>Whole Genome Sequencing and Comparative Analysis of Bartonella bacilliformis Strain INS, the Causative Agent of Carrion's Disease.</title>
        <authorList>
            <person name="Tarazona D."/>
            <person name="Padilla C."/>
            <person name="Caceres O."/>
            <person name="Montenegro J.D."/>
            <person name="Bailon H."/>
            <person name="Ventura G."/>
            <person name="Mendoza G."/>
            <person name="Anaya E."/>
            <person name="Guio H."/>
        </authorList>
    </citation>
    <scope>NUCLEOTIDE SEQUENCE [LARGE SCALE GENOMIC DNA]</scope>
    <source>
        <strain evidence="2 3">INS</strain>
    </source>
</reference>
<sequence length="327" mass="36157">MTVTPVDPYQTMTNFQSSPFDVTKADCAKTLARMVMLIQDEIDDPMAEYAVQIQDSIMAALRLCEREPFFFNEKKEITLKIQVGKTWYGAEDHPFIGAMMALESVFLENPAAGQTQLLYKNAESLYKSYGDDGYFSRGEGSGIGSGDGEDKGSEGPEGSMDNGHSSEDGRGEGSGDGEDKGSKGPEGSMDDRHSSEDVRDEGSGDGEDKGSKGSGAFSNLLQGTPIFYTFWQHKLGLFPTPNKVETVRLCYVPFRFDEGACIQEDNPWLIYAFDLIKARAKYELYKNILKDPEYAAVSFNDFQEQLQILRSQTSRSKGHTTILATGF</sequence>
<evidence type="ECO:0008006" key="4">
    <source>
        <dbReference type="Google" id="ProtNLM"/>
    </source>
</evidence>
<gene>
    <name evidence="2" type="ORF">BbINS_01091</name>
</gene>
<evidence type="ECO:0000256" key="1">
    <source>
        <dbReference type="SAM" id="MobiDB-lite"/>
    </source>
</evidence>
<organism evidence="2 3">
    <name type="scientific">Bartonella bacilliformis INS</name>
    <dbReference type="NCBI Taxonomy" id="1206782"/>
    <lineage>
        <taxon>Bacteria</taxon>
        <taxon>Pseudomonadati</taxon>
        <taxon>Pseudomonadota</taxon>
        <taxon>Alphaproteobacteria</taxon>
        <taxon>Hyphomicrobiales</taxon>
        <taxon>Bartonellaceae</taxon>
        <taxon>Bartonella</taxon>
    </lineage>
</organism>
<dbReference type="Proteomes" id="UP000009359">
    <property type="component" value="Unassembled WGS sequence"/>
</dbReference>
<proteinExistence type="predicted"/>
<comment type="caution">
    <text evidence="2">The sequence shown here is derived from an EMBL/GenBank/DDBJ whole genome shotgun (WGS) entry which is preliminary data.</text>
</comment>
<accession>A0ABP2SNX0</accession>
<feature type="compositionally biased region" description="Basic and acidic residues" evidence="1">
    <location>
        <begin position="164"/>
        <end position="211"/>
    </location>
</feature>
<keyword evidence="3" id="KW-1185">Reference proteome</keyword>
<feature type="region of interest" description="Disordered" evidence="1">
    <location>
        <begin position="137"/>
        <end position="215"/>
    </location>
</feature>
<evidence type="ECO:0000313" key="2">
    <source>
        <dbReference type="EMBL" id="EKS45865.1"/>
    </source>
</evidence>
<evidence type="ECO:0000313" key="3">
    <source>
        <dbReference type="Proteomes" id="UP000009359"/>
    </source>
</evidence>